<proteinExistence type="predicted"/>
<evidence type="ECO:0000313" key="2">
    <source>
        <dbReference type="Proteomes" id="UP000472320"/>
    </source>
</evidence>
<dbReference type="RefSeq" id="WP_155456341.1">
    <property type="nucleotide sequence ID" value="NZ_WNKX01000022.1"/>
</dbReference>
<organism evidence="1 2">
    <name type="scientific">Massilia eburnea</name>
    <dbReference type="NCBI Taxonomy" id="1776165"/>
    <lineage>
        <taxon>Bacteria</taxon>
        <taxon>Pseudomonadati</taxon>
        <taxon>Pseudomonadota</taxon>
        <taxon>Betaproteobacteria</taxon>
        <taxon>Burkholderiales</taxon>
        <taxon>Oxalobacteraceae</taxon>
        <taxon>Telluria group</taxon>
        <taxon>Massilia</taxon>
    </lineage>
</organism>
<comment type="caution">
    <text evidence="1">The sequence shown here is derived from an EMBL/GenBank/DDBJ whole genome shotgun (WGS) entry which is preliminary data.</text>
</comment>
<dbReference type="Proteomes" id="UP000472320">
    <property type="component" value="Unassembled WGS sequence"/>
</dbReference>
<reference evidence="1 2" key="1">
    <citation type="submission" date="2019-11" db="EMBL/GenBank/DDBJ databases">
        <title>Type strains purchased from KCTC, JCM and DSMZ.</title>
        <authorList>
            <person name="Lu H."/>
        </authorList>
    </citation>
    <scope>NUCLEOTIDE SEQUENCE [LARGE SCALE GENOMIC DNA]</scope>
    <source>
        <strain evidence="1 2">JCM 31587</strain>
    </source>
</reference>
<sequence length="259" mass="28747">MKAPQVLAGFLVAAAFSRAHDSRYKARMEAIVNSPTEARLTIKAADHGATNRKLLARQAAADLTRIESASRKISIHLSSPEGKRLYLRCFDITQMNLHFIAVFARMKLPGEDVDKVEQELRQLFDSRLARLNQSLVDMEAKCQANGILNLATYDVEPMLMEAKVYSTLGRLLLEMIEKVDQLMPMLETLCIDEAITSSQLNVEKSRIKKNVRGAASATRMLRMALEKRITASDTVPSQRFGDLSSTKHAIISLGGTITA</sequence>
<dbReference type="AlphaFoldDB" id="A0A6L6QNG9"/>
<name>A0A6L6QNG9_9BURK</name>
<gene>
    <name evidence="1" type="ORF">GM658_22675</name>
</gene>
<protein>
    <submittedName>
        <fullName evidence="1">DUF1845 domain-containing protein</fullName>
    </submittedName>
</protein>
<dbReference type="EMBL" id="WNKX01000022">
    <property type="protein sequence ID" value="MTW13417.1"/>
    <property type="molecule type" value="Genomic_DNA"/>
</dbReference>
<accession>A0A6L6QNG9</accession>
<dbReference type="OrthoDB" id="8905305at2"/>
<evidence type="ECO:0000313" key="1">
    <source>
        <dbReference type="EMBL" id="MTW13417.1"/>
    </source>
</evidence>
<keyword evidence="2" id="KW-1185">Reference proteome</keyword>